<dbReference type="PROSITE" id="PS50018">
    <property type="entry name" value="RAS_GTPASE_ACTIV_2"/>
    <property type="match status" value="1"/>
</dbReference>
<dbReference type="Gene3D" id="1.10.506.10">
    <property type="entry name" value="GTPase Activation - p120gap, domain 1"/>
    <property type="match status" value="2"/>
</dbReference>
<evidence type="ECO:0000256" key="2">
    <source>
        <dbReference type="SAM" id="Coils"/>
    </source>
</evidence>
<proteinExistence type="predicted"/>
<evidence type="ECO:0000256" key="1">
    <source>
        <dbReference type="ARBA" id="ARBA00022468"/>
    </source>
</evidence>
<gene>
    <name evidence="4" type="ORF">M0813_17986</name>
</gene>
<reference evidence="4" key="1">
    <citation type="submission" date="2022-08" db="EMBL/GenBank/DDBJ databases">
        <title>Novel sulfate-reducing endosymbionts in the free-living metamonad Anaeramoeba.</title>
        <authorList>
            <person name="Jerlstrom-Hultqvist J."/>
            <person name="Cepicka I."/>
            <person name="Gallot-Lavallee L."/>
            <person name="Salas-Leiva D."/>
            <person name="Curtis B.A."/>
            <person name="Zahonova K."/>
            <person name="Pipaliya S."/>
            <person name="Dacks J."/>
            <person name="Roger A.J."/>
        </authorList>
    </citation>
    <scope>NUCLEOTIDE SEQUENCE</scope>
    <source>
        <strain evidence="4">Schooner1</strain>
    </source>
</reference>
<protein>
    <recommendedName>
        <fullName evidence="3">Ras-GAP domain-containing protein</fullName>
    </recommendedName>
</protein>
<keyword evidence="2" id="KW-0175">Coiled coil</keyword>
<dbReference type="Gene3D" id="1.20.1270.60">
    <property type="entry name" value="Arfaptin homology (AH) domain/BAR domain"/>
    <property type="match status" value="1"/>
</dbReference>
<dbReference type="InterPro" id="IPR039360">
    <property type="entry name" value="Ras_GTPase"/>
</dbReference>
<keyword evidence="1" id="KW-0343">GTPase activation</keyword>
<dbReference type="InterPro" id="IPR001936">
    <property type="entry name" value="RasGAP_dom"/>
</dbReference>
<dbReference type="SUPFAM" id="SSF48350">
    <property type="entry name" value="GTPase activation domain, GAP"/>
    <property type="match status" value="1"/>
</dbReference>
<dbReference type="InterPro" id="IPR008936">
    <property type="entry name" value="Rho_GTPase_activation_prot"/>
</dbReference>
<feature type="domain" description="Ras-GAP" evidence="3">
    <location>
        <begin position="276"/>
        <end position="396"/>
    </location>
</feature>
<evidence type="ECO:0000313" key="5">
    <source>
        <dbReference type="Proteomes" id="UP001150062"/>
    </source>
</evidence>
<dbReference type="EMBL" id="JAOAOG010000117">
    <property type="protein sequence ID" value="KAJ6248094.1"/>
    <property type="molecule type" value="Genomic_DNA"/>
</dbReference>
<dbReference type="SUPFAM" id="SSF103657">
    <property type="entry name" value="BAR/IMD domain-like"/>
    <property type="match status" value="1"/>
</dbReference>
<evidence type="ECO:0000259" key="3">
    <source>
        <dbReference type="PROSITE" id="PS50018"/>
    </source>
</evidence>
<accession>A0ABQ8YU24</accession>
<organism evidence="4 5">
    <name type="scientific">Anaeramoeba flamelloides</name>
    <dbReference type="NCBI Taxonomy" id="1746091"/>
    <lineage>
        <taxon>Eukaryota</taxon>
        <taxon>Metamonada</taxon>
        <taxon>Anaeramoebidae</taxon>
        <taxon>Anaeramoeba</taxon>
    </lineage>
</organism>
<dbReference type="Proteomes" id="UP001150062">
    <property type="component" value="Unassembled WGS sequence"/>
</dbReference>
<dbReference type="InterPro" id="IPR004148">
    <property type="entry name" value="BAR_dom"/>
</dbReference>
<sequence length="396" mass="46115">MTTKKVELTSEFYLGGFEQSKGVKNQLKPLIQKTKQYCSSVSNCIKAHQEFIKTYRLYSKTINNEEGEIEVVSCLIKTAELSSSLLHLNDFMQKKFSTELVQESQRWIDGFFKDLNKTKKEYERLKKQFESSYRMIENVKKKPDVDPKKKEIFEKSYEKNKKNLLIICGELYLKLDEIVSSKDSVLLEMMTNSLKAMQKYYYEGYTQAYNYFEYIEETKNKVQEMLGQYNVKTRDHDMKTLSKAQEDDETKFDSLVMCLSAPDQAIISSLIFATASDKDILASFIRIFEAYGETRSILQNCIIKEVEKTQSSAQLFRENTTSTKLTSSFTNIIGLEYRKNTLLPLVQWIQDNPRGYECRANKCPENETTEENMKNVIETSQMFLEAIINSMEQAPL</sequence>
<name>A0ABQ8YU24_9EUKA</name>
<comment type="caution">
    <text evidence="4">The sequence shown here is derived from an EMBL/GenBank/DDBJ whole genome shotgun (WGS) entry which is preliminary data.</text>
</comment>
<dbReference type="Pfam" id="PF16746">
    <property type="entry name" value="BAR_3"/>
    <property type="match status" value="1"/>
</dbReference>
<dbReference type="PANTHER" id="PTHR10194:SF60">
    <property type="entry name" value="RAS GTPASE-ACTIVATING PROTEIN RASKOL"/>
    <property type="match status" value="1"/>
</dbReference>
<dbReference type="InterPro" id="IPR027267">
    <property type="entry name" value="AH/BAR_dom_sf"/>
</dbReference>
<evidence type="ECO:0000313" key="4">
    <source>
        <dbReference type="EMBL" id="KAJ6248094.1"/>
    </source>
</evidence>
<feature type="coiled-coil region" evidence="2">
    <location>
        <begin position="108"/>
        <end position="142"/>
    </location>
</feature>
<dbReference type="PANTHER" id="PTHR10194">
    <property type="entry name" value="RAS GTPASE-ACTIVATING PROTEINS"/>
    <property type="match status" value="1"/>
</dbReference>
<keyword evidence="5" id="KW-1185">Reference proteome</keyword>